<evidence type="ECO:0000313" key="2">
    <source>
        <dbReference type="EMBL" id="MCW6537660.1"/>
    </source>
</evidence>
<accession>A0AA41ZBT2</accession>
<keyword evidence="2" id="KW-0238">DNA-binding</keyword>
<sequence>MSLIELQRDMRAWLTSEDADAAARFGDAVAPGLRVYQNNYRAQLAACLEASFERTRDWIGGEAFHRAVVAHVDRLPPNSWTLDAYARDFPATLEILYLADPEVAELAWLEMALGEAFVATDADAISAGKLGDVDWDRATLLITPTLDLGSLTTNAPAIWSALEAGEAPPTVEFLPEPGAILVWRHDDVAQFRAIDQYEHQALLSARAGMRFAKLCDLMVEAFGRDAGIERAGGMLGQWLADGVIVGIAT</sequence>
<proteinExistence type="predicted"/>
<evidence type="ECO:0000313" key="3">
    <source>
        <dbReference type="Proteomes" id="UP001165565"/>
    </source>
</evidence>
<name>A0AA41ZBT2_9SPHN</name>
<dbReference type="Pfam" id="PF09836">
    <property type="entry name" value="DUF2063"/>
    <property type="match status" value="1"/>
</dbReference>
<evidence type="ECO:0000259" key="1">
    <source>
        <dbReference type="Pfam" id="PF09836"/>
    </source>
</evidence>
<dbReference type="AlphaFoldDB" id="A0AA41ZBT2"/>
<organism evidence="2 3">
    <name type="scientific">Sphingomonas lycopersici</name>
    <dbReference type="NCBI Taxonomy" id="2951807"/>
    <lineage>
        <taxon>Bacteria</taxon>
        <taxon>Pseudomonadati</taxon>
        <taxon>Pseudomonadota</taxon>
        <taxon>Alphaproteobacteria</taxon>
        <taxon>Sphingomonadales</taxon>
        <taxon>Sphingomonadaceae</taxon>
        <taxon>Sphingomonas</taxon>
    </lineage>
</organism>
<gene>
    <name evidence="2" type="ORF">NEE01_23035</name>
</gene>
<dbReference type="RefSeq" id="WP_265271829.1">
    <property type="nucleotide sequence ID" value="NZ_JANFAV010000028.1"/>
</dbReference>
<feature type="domain" description="Putative DNA-binding" evidence="1">
    <location>
        <begin position="5"/>
        <end position="91"/>
    </location>
</feature>
<dbReference type="GO" id="GO:0003677">
    <property type="term" value="F:DNA binding"/>
    <property type="evidence" value="ECO:0007669"/>
    <property type="project" value="UniProtKB-KW"/>
</dbReference>
<reference evidence="2" key="1">
    <citation type="submission" date="2022-06" db="EMBL/GenBank/DDBJ databases">
        <title>Sphingomonas sp. nov. isolated from rhizosphere soil of tomato.</title>
        <authorList>
            <person name="Dong H."/>
            <person name="Gao R."/>
        </authorList>
    </citation>
    <scope>NUCLEOTIDE SEQUENCE</scope>
    <source>
        <strain evidence="2">MMSM24</strain>
    </source>
</reference>
<dbReference type="InterPro" id="IPR018640">
    <property type="entry name" value="DUF2063"/>
</dbReference>
<keyword evidence="3" id="KW-1185">Reference proteome</keyword>
<dbReference type="Proteomes" id="UP001165565">
    <property type="component" value="Unassembled WGS sequence"/>
</dbReference>
<protein>
    <submittedName>
        <fullName evidence="2">DNA-binding domain-containing protein</fullName>
    </submittedName>
</protein>
<dbReference type="EMBL" id="JANFAV010000028">
    <property type="protein sequence ID" value="MCW6537660.1"/>
    <property type="molecule type" value="Genomic_DNA"/>
</dbReference>
<comment type="caution">
    <text evidence="2">The sequence shown here is derived from an EMBL/GenBank/DDBJ whole genome shotgun (WGS) entry which is preliminary data.</text>
</comment>